<organism evidence="2 3">
    <name type="scientific">Phenylobacterium zucineum (strain HLK1)</name>
    <dbReference type="NCBI Taxonomy" id="450851"/>
    <lineage>
        <taxon>Bacteria</taxon>
        <taxon>Pseudomonadati</taxon>
        <taxon>Pseudomonadota</taxon>
        <taxon>Alphaproteobacteria</taxon>
        <taxon>Caulobacterales</taxon>
        <taxon>Caulobacteraceae</taxon>
        <taxon>Phenylobacterium</taxon>
    </lineage>
</organism>
<sequence length="122" mass="13181">MRFARWVFTLAGIYGLVVVAPMYFAEAAMGEAGRPVSHPELLYGFAGVTLAFQVLFLIIGRDPARLRPAMIAAVIEKVSFPAAVWPLYMQGRTPGAVAAFATVDLLLAVLFAIAWLRTKPAA</sequence>
<keyword evidence="1" id="KW-0472">Membrane</keyword>
<dbReference type="RefSeq" id="WP_012522445.1">
    <property type="nucleotide sequence ID" value="NC_011144.1"/>
</dbReference>
<proteinExistence type="predicted"/>
<evidence type="ECO:0000313" key="2">
    <source>
        <dbReference type="EMBL" id="ACG78303.1"/>
    </source>
</evidence>
<feature type="transmembrane region" description="Helical" evidence="1">
    <location>
        <begin position="41"/>
        <end position="59"/>
    </location>
</feature>
<dbReference type="KEGG" id="pzu:PHZ_c1892"/>
<dbReference type="EMBL" id="CP000747">
    <property type="protein sequence ID" value="ACG78303.1"/>
    <property type="molecule type" value="Genomic_DNA"/>
</dbReference>
<keyword evidence="1" id="KW-1133">Transmembrane helix</keyword>
<feature type="transmembrane region" description="Helical" evidence="1">
    <location>
        <begin position="7"/>
        <end position="29"/>
    </location>
</feature>
<evidence type="ECO:0000256" key="1">
    <source>
        <dbReference type="SAM" id="Phobius"/>
    </source>
</evidence>
<dbReference type="eggNOG" id="ENOG503306N">
    <property type="taxonomic scope" value="Bacteria"/>
</dbReference>
<dbReference type="AlphaFoldDB" id="B4RCW6"/>
<protein>
    <submittedName>
        <fullName evidence="2">Uncharacterized protein</fullName>
    </submittedName>
</protein>
<dbReference type="STRING" id="450851.PHZ_c1892"/>
<evidence type="ECO:0000313" key="3">
    <source>
        <dbReference type="Proteomes" id="UP000001868"/>
    </source>
</evidence>
<dbReference type="Proteomes" id="UP000001868">
    <property type="component" value="Chromosome"/>
</dbReference>
<feature type="transmembrane region" description="Helical" evidence="1">
    <location>
        <begin position="95"/>
        <end position="116"/>
    </location>
</feature>
<dbReference type="HOGENOM" id="CLU_2024544_0_0_5"/>
<keyword evidence="3" id="KW-1185">Reference proteome</keyword>
<name>B4RCW6_PHEZH</name>
<reference evidence="2 3" key="1">
    <citation type="journal article" date="2008" name="BMC Genomics">
        <title>Complete genome of Phenylobacterium zucineum - a novel facultative intracellular bacterium isolated from human erythroleukemia cell line K562.</title>
        <authorList>
            <person name="Luo Y."/>
            <person name="Xu X."/>
            <person name="Ding Z."/>
            <person name="Liu Z."/>
            <person name="Zhang B."/>
            <person name="Yan Z."/>
            <person name="Sun J."/>
            <person name="Hu S."/>
            <person name="Hu X."/>
        </authorList>
    </citation>
    <scope>NUCLEOTIDE SEQUENCE [LARGE SCALE GENOMIC DNA]</scope>
    <source>
        <strain evidence="2 3">HLK1</strain>
    </source>
</reference>
<accession>B4RCW6</accession>
<gene>
    <name evidence="2" type="ordered locus">PHZ_c1892</name>
</gene>
<dbReference type="OrthoDB" id="7408369at2"/>
<keyword evidence="1" id="KW-0812">Transmembrane</keyword>